<dbReference type="OrthoDB" id="5907629at2759"/>
<dbReference type="AlphaFoldDB" id="A0A6V7UT33"/>
<dbReference type="Proteomes" id="UP000580250">
    <property type="component" value="Unassembled WGS sequence"/>
</dbReference>
<sequence>MIKFYLISLLYLIVLLNFNCQGKPIRVSLKIKDNWEEKREFIYLKDDELKERFVVKTIEKHNNIYLSSNYNMERFTNLVDLDLATNVFNDIELIVRRTNPKFLLKKKIVIEIDNNKIIKKILQGFEKRVIFYVIKREVNEGNLRNCFNCGAKQSKIWHKYLKEQFLCHVCGEYKRNSGKLRPKEMWFKTKKRITQDRKCCICETTSTYLWYCHSEPENYLCKQCYDKQYRAMIKTKTERKNTNK</sequence>
<evidence type="ECO:0000256" key="3">
    <source>
        <dbReference type="ARBA" id="ARBA00023242"/>
    </source>
</evidence>
<evidence type="ECO:0000256" key="5">
    <source>
        <dbReference type="SAM" id="SignalP"/>
    </source>
</evidence>
<keyword evidence="4" id="KW-0862">Zinc</keyword>
<name>A0A6V7UT33_MELEN</name>
<evidence type="ECO:0000256" key="1">
    <source>
        <dbReference type="ARBA" id="ARBA00023015"/>
    </source>
</evidence>
<keyword evidence="5" id="KW-0732">Signal</keyword>
<feature type="domain" description="GATA-type" evidence="6">
    <location>
        <begin position="140"/>
        <end position="197"/>
    </location>
</feature>
<dbReference type="InterPro" id="IPR013088">
    <property type="entry name" value="Znf_NHR/GATA"/>
</dbReference>
<feature type="signal peptide" evidence="5">
    <location>
        <begin position="1"/>
        <end position="22"/>
    </location>
</feature>
<dbReference type="EMBL" id="CAJEWN010000108">
    <property type="protein sequence ID" value="CAD2165187.1"/>
    <property type="molecule type" value="Genomic_DNA"/>
</dbReference>
<keyword evidence="3" id="KW-0539">Nucleus</keyword>
<dbReference type="SUPFAM" id="SSF57716">
    <property type="entry name" value="Glucocorticoid receptor-like (DNA-binding domain)"/>
    <property type="match status" value="1"/>
</dbReference>
<keyword evidence="1" id="KW-0805">Transcription regulation</keyword>
<reference evidence="7 8" key="1">
    <citation type="submission" date="2020-08" db="EMBL/GenBank/DDBJ databases">
        <authorList>
            <person name="Koutsovoulos G."/>
            <person name="Danchin GJ E."/>
        </authorList>
    </citation>
    <scope>NUCLEOTIDE SEQUENCE [LARGE SCALE GENOMIC DNA]</scope>
</reference>
<evidence type="ECO:0000256" key="2">
    <source>
        <dbReference type="ARBA" id="ARBA00023163"/>
    </source>
</evidence>
<dbReference type="PROSITE" id="PS50114">
    <property type="entry name" value="GATA_ZN_FINGER_2"/>
    <property type="match status" value="1"/>
</dbReference>
<evidence type="ECO:0000259" key="6">
    <source>
        <dbReference type="PROSITE" id="PS50114"/>
    </source>
</evidence>
<accession>A0A6V7UT33</accession>
<dbReference type="GO" id="GO:0006355">
    <property type="term" value="P:regulation of DNA-templated transcription"/>
    <property type="evidence" value="ECO:0007669"/>
    <property type="project" value="InterPro"/>
</dbReference>
<dbReference type="GO" id="GO:0008270">
    <property type="term" value="F:zinc ion binding"/>
    <property type="evidence" value="ECO:0007669"/>
    <property type="project" value="UniProtKB-KW"/>
</dbReference>
<gene>
    <name evidence="7" type="ORF">MENT_LOCUS17022</name>
</gene>
<comment type="caution">
    <text evidence="7">The sequence shown here is derived from an EMBL/GenBank/DDBJ whole genome shotgun (WGS) entry which is preliminary data.</text>
</comment>
<feature type="chain" id="PRO_5028009847" description="GATA-type domain-containing protein" evidence="5">
    <location>
        <begin position="23"/>
        <end position="244"/>
    </location>
</feature>
<evidence type="ECO:0000313" key="7">
    <source>
        <dbReference type="EMBL" id="CAD2165187.1"/>
    </source>
</evidence>
<dbReference type="InterPro" id="IPR000679">
    <property type="entry name" value="Znf_GATA"/>
</dbReference>
<dbReference type="SMART" id="SM00401">
    <property type="entry name" value="ZnF_GATA"/>
    <property type="match status" value="1"/>
</dbReference>
<protein>
    <recommendedName>
        <fullName evidence="6">GATA-type domain-containing protein</fullName>
    </recommendedName>
</protein>
<dbReference type="GO" id="GO:0043565">
    <property type="term" value="F:sequence-specific DNA binding"/>
    <property type="evidence" value="ECO:0007669"/>
    <property type="project" value="InterPro"/>
</dbReference>
<dbReference type="Gene3D" id="3.30.50.10">
    <property type="entry name" value="Erythroid Transcription Factor GATA-1, subunit A"/>
    <property type="match status" value="1"/>
</dbReference>
<evidence type="ECO:0000313" key="8">
    <source>
        <dbReference type="Proteomes" id="UP000580250"/>
    </source>
</evidence>
<keyword evidence="2" id="KW-0804">Transcription</keyword>
<proteinExistence type="predicted"/>
<keyword evidence="4" id="KW-0479">Metal-binding</keyword>
<organism evidence="7 8">
    <name type="scientific">Meloidogyne enterolobii</name>
    <name type="common">Root-knot nematode worm</name>
    <name type="synonym">Meloidogyne mayaguensis</name>
    <dbReference type="NCBI Taxonomy" id="390850"/>
    <lineage>
        <taxon>Eukaryota</taxon>
        <taxon>Metazoa</taxon>
        <taxon>Ecdysozoa</taxon>
        <taxon>Nematoda</taxon>
        <taxon>Chromadorea</taxon>
        <taxon>Rhabditida</taxon>
        <taxon>Tylenchina</taxon>
        <taxon>Tylenchomorpha</taxon>
        <taxon>Tylenchoidea</taxon>
        <taxon>Meloidogynidae</taxon>
        <taxon>Meloidogyninae</taxon>
        <taxon>Meloidogyne</taxon>
    </lineage>
</organism>
<keyword evidence="4" id="KW-0863">Zinc-finger</keyword>
<evidence type="ECO:0000256" key="4">
    <source>
        <dbReference type="PROSITE-ProRule" id="PRU00094"/>
    </source>
</evidence>